<dbReference type="GO" id="GO:0016020">
    <property type="term" value="C:membrane"/>
    <property type="evidence" value="ECO:0007669"/>
    <property type="project" value="UniProtKB-SubCell"/>
</dbReference>
<dbReference type="UniPathway" id="UPA00358">
    <property type="reaction ID" value="UER00476"/>
</dbReference>
<keyword evidence="5" id="KW-0963">Cytoplasm</keyword>
<evidence type="ECO:0000313" key="6">
    <source>
        <dbReference type="EMBL" id="SDD02499.1"/>
    </source>
</evidence>
<proteinExistence type="inferred from homology"/>
<dbReference type="NCBIfam" id="NF003952">
    <property type="entry name" value="PRK05450.1-5"/>
    <property type="match status" value="1"/>
</dbReference>
<dbReference type="FunFam" id="3.90.550.10:FF:000011">
    <property type="entry name" value="3-deoxy-manno-octulosonate cytidylyltransferase"/>
    <property type="match status" value="1"/>
</dbReference>
<name>A0A1G6RCZ2_9BACT</name>
<dbReference type="STRING" id="1640674.SAMN05216323_10733"/>
<accession>A0A1G6RCZ2</accession>
<dbReference type="EC" id="2.7.7.38" evidence="5"/>
<dbReference type="Proteomes" id="UP000199452">
    <property type="component" value="Unassembled WGS sequence"/>
</dbReference>
<dbReference type="PANTHER" id="PTHR42866:SF2">
    <property type="entry name" value="3-DEOXY-MANNO-OCTULOSONATE CYTIDYLYLTRANSFERASE, MITOCHONDRIAL"/>
    <property type="match status" value="1"/>
</dbReference>
<dbReference type="PANTHER" id="PTHR42866">
    <property type="entry name" value="3-DEOXY-MANNO-OCTULOSONATE CYTIDYLYLTRANSFERASE"/>
    <property type="match status" value="1"/>
</dbReference>
<evidence type="ECO:0000256" key="2">
    <source>
        <dbReference type="ARBA" id="ARBA00022679"/>
    </source>
</evidence>
<dbReference type="InterPro" id="IPR029044">
    <property type="entry name" value="Nucleotide-diphossugar_trans"/>
</dbReference>
<organism evidence="6 7">
    <name type="scientific">Williamwhitmania taraxaci</name>
    <dbReference type="NCBI Taxonomy" id="1640674"/>
    <lineage>
        <taxon>Bacteria</taxon>
        <taxon>Pseudomonadati</taxon>
        <taxon>Bacteroidota</taxon>
        <taxon>Bacteroidia</taxon>
        <taxon>Bacteroidales</taxon>
        <taxon>Williamwhitmaniaceae</taxon>
        <taxon>Williamwhitmania</taxon>
    </lineage>
</organism>
<comment type="pathway">
    <text evidence="5">Nucleotide-sugar biosynthesis; CMP-3-deoxy-D-manno-octulosonate biosynthesis; CMP-3-deoxy-D-manno-octulosonate from 3-deoxy-D-manno-octulosonate and CTP: step 1/1.</text>
</comment>
<comment type="function">
    <text evidence="5">Activates KDO (a required 8-carbon sugar) for incorporation into bacterial lipopolysaccharide in Gram-negative bacteria.</text>
</comment>
<dbReference type="GO" id="GO:0009103">
    <property type="term" value="P:lipopolysaccharide biosynthetic process"/>
    <property type="evidence" value="ECO:0007669"/>
    <property type="project" value="UniProtKB-UniRule"/>
</dbReference>
<keyword evidence="3 5" id="KW-0548">Nucleotidyltransferase</keyword>
<dbReference type="AlphaFoldDB" id="A0A1G6RCZ2"/>
<keyword evidence="4 5" id="KW-0448">Lipopolysaccharide biosynthesis</keyword>
<dbReference type="GO" id="GO:0008690">
    <property type="term" value="F:3-deoxy-manno-octulosonate cytidylyltransferase activity"/>
    <property type="evidence" value="ECO:0007669"/>
    <property type="project" value="UniProtKB-UniRule"/>
</dbReference>
<reference evidence="6 7" key="1">
    <citation type="submission" date="2016-09" db="EMBL/GenBank/DDBJ databases">
        <authorList>
            <person name="Capua I."/>
            <person name="De Benedictis P."/>
            <person name="Joannis T."/>
            <person name="Lombin L.H."/>
            <person name="Cattoli G."/>
        </authorList>
    </citation>
    <scope>NUCLEOTIDE SEQUENCE [LARGE SCALE GENOMIC DNA]</scope>
    <source>
        <strain evidence="6 7">A7P-90m</strain>
    </source>
</reference>
<dbReference type="HAMAP" id="MF_00057">
    <property type="entry name" value="KdsB"/>
    <property type="match status" value="1"/>
</dbReference>
<dbReference type="NCBIfam" id="NF003950">
    <property type="entry name" value="PRK05450.1-3"/>
    <property type="match status" value="1"/>
</dbReference>
<evidence type="ECO:0000256" key="1">
    <source>
        <dbReference type="ARBA" id="ARBA00004370"/>
    </source>
</evidence>
<comment type="catalytic activity">
    <reaction evidence="5">
        <text>3-deoxy-alpha-D-manno-oct-2-ulosonate + CTP = CMP-3-deoxy-beta-D-manno-octulosonate + diphosphate</text>
        <dbReference type="Rhea" id="RHEA:23448"/>
        <dbReference type="ChEBI" id="CHEBI:33019"/>
        <dbReference type="ChEBI" id="CHEBI:37563"/>
        <dbReference type="ChEBI" id="CHEBI:85986"/>
        <dbReference type="ChEBI" id="CHEBI:85987"/>
        <dbReference type="EC" id="2.7.7.38"/>
    </reaction>
</comment>
<dbReference type="Pfam" id="PF02348">
    <property type="entry name" value="CTP_transf_3"/>
    <property type="match status" value="1"/>
</dbReference>
<dbReference type="OrthoDB" id="9815559at2"/>
<dbReference type="CDD" id="cd02517">
    <property type="entry name" value="CMP-KDO-Synthetase"/>
    <property type="match status" value="1"/>
</dbReference>
<protein>
    <recommendedName>
        <fullName evidence="5">3-deoxy-manno-octulosonate cytidylyltransferase</fullName>
        <ecNumber evidence="5">2.7.7.38</ecNumber>
    </recommendedName>
    <alternativeName>
        <fullName evidence="5">CMP-2-keto-3-deoxyoctulosonic acid synthase</fullName>
        <shortName evidence="5">CKS</shortName>
        <shortName evidence="5">CMP-KDO synthase</shortName>
    </alternativeName>
</protein>
<dbReference type="SUPFAM" id="SSF53448">
    <property type="entry name" value="Nucleotide-diphospho-sugar transferases"/>
    <property type="match status" value="1"/>
</dbReference>
<evidence type="ECO:0000256" key="5">
    <source>
        <dbReference type="HAMAP-Rule" id="MF_00057"/>
    </source>
</evidence>
<comment type="similarity">
    <text evidence="5">Belongs to the KdsB family.</text>
</comment>
<dbReference type="NCBIfam" id="TIGR00466">
    <property type="entry name" value="kdsB"/>
    <property type="match status" value="1"/>
</dbReference>
<evidence type="ECO:0000256" key="4">
    <source>
        <dbReference type="ARBA" id="ARBA00022985"/>
    </source>
</evidence>
<dbReference type="InterPro" id="IPR003329">
    <property type="entry name" value="Cytidylyl_trans"/>
</dbReference>
<keyword evidence="7" id="KW-1185">Reference proteome</keyword>
<gene>
    <name evidence="5" type="primary">kdsB</name>
    <name evidence="6" type="ORF">SAMN05216323_10733</name>
</gene>
<dbReference type="RefSeq" id="WP_092440402.1">
    <property type="nucleotide sequence ID" value="NZ_FMYP01000073.1"/>
</dbReference>
<evidence type="ECO:0000313" key="7">
    <source>
        <dbReference type="Proteomes" id="UP000199452"/>
    </source>
</evidence>
<sequence length="250" mass="28089">MNAIGIIPARFASTRFPGKPLAMIGGKPMVQRVYEQALKVLDVVVVATDDNRIFSAVESFGGKVVMTSPWHKSGTDRAAEALQIVVDQLGRKFDVVLNIQGDEPFIQPEQLRKVLSCFLDRDAEIATLVKPFSPSEDIFNPNSVKVVINPRGEAIYFSRSPIPYMRGEDKELWGNQHVFLKHIGLYGYRSDVLEDITKLEQTPLEIAESLEQLRWIENGYKIKVEQTHLESIGIDTPEDLERVIQLGLLG</sequence>
<evidence type="ECO:0000256" key="3">
    <source>
        <dbReference type="ARBA" id="ARBA00022695"/>
    </source>
</evidence>
<dbReference type="NCBIfam" id="NF009905">
    <property type="entry name" value="PRK13368.1"/>
    <property type="match status" value="1"/>
</dbReference>
<dbReference type="InterPro" id="IPR004528">
    <property type="entry name" value="KdsB"/>
</dbReference>
<keyword evidence="2 5" id="KW-0808">Transferase</keyword>
<comment type="subcellular location">
    <subcellularLocation>
        <location evidence="5">Cytoplasm</location>
    </subcellularLocation>
    <subcellularLocation>
        <location evidence="1">Membrane</location>
    </subcellularLocation>
</comment>
<dbReference type="GO" id="GO:0005829">
    <property type="term" value="C:cytosol"/>
    <property type="evidence" value="ECO:0007669"/>
    <property type="project" value="TreeGrafter"/>
</dbReference>
<dbReference type="GO" id="GO:0033468">
    <property type="term" value="P:CMP-keto-3-deoxy-D-manno-octulosonic acid biosynthetic process"/>
    <property type="evidence" value="ECO:0007669"/>
    <property type="project" value="UniProtKB-UniRule"/>
</dbReference>
<dbReference type="Gene3D" id="3.90.550.10">
    <property type="entry name" value="Spore Coat Polysaccharide Biosynthesis Protein SpsA, Chain A"/>
    <property type="match status" value="1"/>
</dbReference>
<dbReference type="EMBL" id="FMYP01000073">
    <property type="protein sequence ID" value="SDD02499.1"/>
    <property type="molecule type" value="Genomic_DNA"/>
</dbReference>